<dbReference type="AlphaFoldDB" id="A0A6P8YLV5"/>
<accession>A0A6P8YLV5</accession>
<organism evidence="5">
    <name type="scientific">Thrips palmi</name>
    <name type="common">Melon thrips</name>
    <dbReference type="NCBI Taxonomy" id="161013"/>
    <lineage>
        <taxon>Eukaryota</taxon>
        <taxon>Metazoa</taxon>
        <taxon>Ecdysozoa</taxon>
        <taxon>Arthropoda</taxon>
        <taxon>Hexapoda</taxon>
        <taxon>Insecta</taxon>
        <taxon>Pterygota</taxon>
        <taxon>Neoptera</taxon>
        <taxon>Paraneoptera</taxon>
        <taxon>Thysanoptera</taxon>
        <taxon>Terebrantia</taxon>
        <taxon>Thripoidea</taxon>
        <taxon>Thripidae</taxon>
        <taxon>Thrips</taxon>
    </lineage>
</organism>
<evidence type="ECO:0000256" key="2">
    <source>
        <dbReference type="ARBA" id="ARBA00041112"/>
    </source>
</evidence>
<dbReference type="PANTHER" id="PTHR12475">
    <property type="match status" value="1"/>
</dbReference>
<dbReference type="PANTHER" id="PTHR12475:SF11">
    <property type="entry name" value="PROTEIN THEM6"/>
    <property type="match status" value="1"/>
</dbReference>
<keyword evidence="3" id="KW-0812">Transmembrane</keyword>
<feature type="transmembrane region" description="Helical" evidence="3">
    <location>
        <begin position="6"/>
        <end position="22"/>
    </location>
</feature>
<dbReference type="GeneID" id="117643366"/>
<dbReference type="OrthoDB" id="265761at2759"/>
<dbReference type="InParanoid" id="A0A6P8YLV5"/>
<dbReference type="SUPFAM" id="SSF54637">
    <property type="entry name" value="Thioesterase/thiol ester dehydrase-isomerase"/>
    <property type="match status" value="1"/>
</dbReference>
<proteinExistence type="inferred from homology"/>
<keyword evidence="3" id="KW-0472">Membrane</keyword>
<protein>
    <recommendedName>
        <fullName evidence="2">Protein THEM6</fullName>
    </recommendedName>
</protein>
<dbReference type="InterPro" id="IPR051490">
    <property type="entry name" value="THEM6_lcsJ_thioesterase"/>
</dbReference>
<dbReference type="RefSeq" id="XP_034238100.1">
    <property type="nucleotide sequence ID" value="XM_034382209.1"/>
</dbReference>
<reference evidence="5" key="1">
    <citation type="submission" date="2025-08" db="UniProtKB">
        <authorList>
            <consortium name="RefSeq"/>
        </authorList>
    </citation>
    <scope>IDENTIFICATION</scope>
    <source>
        <tissue evidence="5">Total insect</tissue>
    </source>
</reference>
<name>A0A6P8YLV5_THRPL</name>
<dbReference type="KEGG" id="tpal:117643366"/>
<dbReference type="Proteomes" id="UP000515158">
    <property type="component" value="Unplaced"/>
</dbReference>
<evidence type="ECO:0000256" key="1">
    <source>
        <dbReference type="ARBA" id="ARBA00038228"/>
    </source>
</evidence>
<evidence type="ECO:0000313" key="4">
    <source>
        <dbReference type="Proteomes" id="UP000515158"/>
    </source>
</evidence>
<dbReference type="CDD" id="cd00586">
    <property type="entry name" value="4HBT"/>
    <property type="match status" value="1"/>
</dbReference>
<evidence type="ECO:0000256" key="3">
    <source>
        <dbReference type="SAM" id="Phobius"/>
    </source>
</evidence>
<keyword evidence="3" id="KW-1133">Transmembrane helix</keyword>
<dbReference type="Gene3D" id="3.10.129.10">
    <property type="entry name" value="Hotdog Thioesterase"/>
    <property type="match status" value="1"/>
</dbReference>
<dbReference type="FunCoup" id="A0A6P8YLV5">
    <property type="interactions" value="4"/>
</dbReference>
<dbReference type="Pfam" id="PF13279">
    <property type="entry name" value="4HBT_2"/>
    <property type="match status" value="1"/>
</dbReference>
<keyword evidence="4" id="KW-1185">Reference proteome</keyword>
<gene>
    <name evidence="5" type="primary">LOC117643366</name>
</gene>
<comment type="similarity">
    <text evidence="1">Belongs to the THEM6 family.</text>
</comment>
<sequence length="244" mass="27628">MLAPCYIVIAVLGVIVVLHLLFELHYFTRSLLTVVVGLFCKKKKHILDTLSVKGICLTSDIDVLLYHMNNARYLREVDFARIDFYQRTGLLSHIRAKGGGVVQGAATIRYRRFIRPFHVFRIDSRIIYWDASSIFMEHRFVTPKDNFVRAIAVCRQKVIDCNAEEIMTDLLGRPEPKMATTMTGVSNPSAVIEMEPEDKDNKMHTVVLDPVKPNGLPSKPALPLEVAKWLESNEISSANLRNGC</sequence>
<evidence type="ECO:0000313" key="5">
    <source>
        <dbReference type="RefSeq" id="XP_034238100.1"/>
    </source>
</evidence>
<dbReference type="InterPro" id="IPR029069">
    <property type="entry name" value="HotDog_dom_sf"/>
</dbReference>